<gene>
    <name evidence="3" type="primary">arsC_1</name>
    <name evidence="3" type="ORF">Mgrana_01224</name>
</gene>
<dbReference type="CDD" id="cd16345">
    <property type="entry name" value="LMWP_ArsC"/>
    <property type="match status" value="1"/>
</dbReference>
<evidence type="ECO:0000313" key="3">
    <source>
        <dbReference type="EMBL" id="RIH92817.1"/>
    </source>
</evidence>
<reference evidence="3 4" key="1">
    <citation type="submission" date="2018-08" db="EMBL/GenBank/DDBJ databases">
        <title>Meiothermus granaticius genome AF-68 sequencing project.</title>
        <authorList>
            <person name="Da Costa M.S."/>
            <person name="Albuquerque L."/>
            <person name="Raposo P."/>
            <person name="Froufe H.J.C."/>
            <person name="Barroso C.S."/>
            <person name="Egas C."/>
        </authorList>
    </citation>
    <scope>NUCLEOTIDE SEQUENCE [LARGE SCALE GENOMIC DNA]</scope>
    <source>
        <strain evidence="3 4">AF-68</strain>
    </source>
</reference>
<comment type="caution">
    <text evidence="3">The sequence shown here is derived from an EMBL/GenBank/DDBJ whole genome shotgun (WGS) entry which is preliminary data.</text>
</comment>
<keyword evidence="1" id="KW-0059">Arsenical resistance</keyword>
<dbReference type="GO" id="GO:0046685">
    <property type="term" value="P:response to arsenic-containing substance"/>
    <property type="evidence" value="ECO:0007669"/>
    <property type="project" value="UniProtKB-KW"/>
</dbReference>
<dbReference type="Proteomes" id="UP000266178">
    <property type="component" value="Unassembled WGS sequence"/>
</dbReference>
<sequence length="153" mass="16748">MGEGWIRYWSDALGLPAEIFSAGTEATLVKPEAIEVMREAGVDISSHTSKTLFDLPDPWNFDVVLTVCDGAKEACPVYPAKTQRLHVSIPDPSNGALEGWRKVRDVLKWTTRYLVVDLLQGRLPSETVLSNVVGIQRPSSSPASEPSRIEASV</sequence>
<dbReference type="SUPFAM" id="SSF52788">
    <property type="entry name" value="Phosphotyrosine protein phosphatases I"/>
    <property type="match status" value="1"/>
</dbReference>
<dbReference type="EMBL" id="QWLB01000013">
    <property type="protein sequence ID" value="RIH92817.1"/>
    <property type="molecule type" value="Genomic_DNA"/>
</dbReference>
<name>A0A399F828_9DEIN</name>
<protein>
    <submittedName>
        <fullName evidence="3">Glutaredoxin arsenate reductase</fullName>
        <ecNumber evidence="3">1.20.4.1</ecNumber>
    </submittedName>
</protein>
<dbReference type="PANTHER" id="PTHR43428:SF1">
    <property type="entry name" value="ARSENATE REDUCTASE"/>
    <property type="match status" value="1"/>
</dbReference>
<keyword evidence="4" id="KW-1185">Reference proteome</keyword>
<evidence type="ECO:0000313" key="4">
    <source>
        <dbReference type="Proteomes" id="UP000266178"/>
    </source>
</evidence>
<dbReference type="InterPro" id="IPR036196">
    <property type="entry name" value="Ptyr_pPase_sf"/>
</dbReference>
<accession>A0A399F828</accession>
<organism evidence="3 4">
    <name type="scientific">Meiothermus granaticius NBRC 107808</name>
    <dbReference type="NCBI Taxonomy" id="1227551"/>
    <lineage>
        <taxon>Bacteria</taxon>
        <taxon>Thermotogati</taxon>
        <taxon>Deinococcota</taxon>
        <taxon>Deinococci</taxon>
        <taxon>Thermales</taxon>
        <taxon>Thermaceae</taxon>
        <taxon>Meiothermus</taxon>
    </lineage>
</organism>
<dbReference type="SMART" id="SM00226">
    <property type="entry name" value="LMWPc"/>
    <property type="match status" value="1"/>
</dbReference>
<proteinExistence type="predicted"/>
<dbReference type="GO" id="GO:0008794">
    <property type="term" value="F:arsenate reductase (glutaredoxin) activity"/>
    <property type="evidence" value="ECO:0007669"/>
    <property type="project" value="UniProtKB-EC"/>
</dbReference>
<evidence type="ECO:0000256" key="1">
    <source>
        <dbReference type="ARBA" id="ARBA00022849"/>
    </source>
</evidence>
<dbReference type="PANTHER" id="PTHR43428">
    <property type="entry name" value="ARSENATE REDUCTASE"/>
    <property type="match status" value="1"/>
</dbReference>
<dbReference type="AlphaFoldDB" id="A0A399F828"/>
<keyword evidence="3" id="KW-0560">Oxidoreductase</keyword>
<dbReference type="Pfam" id="PF01451">
    <property type="entry name" value="LMWPc"/>
    <property type="match status" value="1"/>
</dbReference>
<feature type="domain" description="Phosphotyrosine protein phosphatase I" evidence="2">
    <location>
        <begin position="1"/>
        <end position="117"/>
    </location>
</feature>
<evidence type="ECO:0000259" key="2">
    <source>
        <dbReference type="SMART" id="SM00226"/>
    </source>
</evidence>
<dbReference type="Gene3D" id="3.40.50.2300">
    <property type="match status" value="1"/>
</dbReference>
<dbReference type="InterPro" id="IPR023485">
    <property type="entry name" value="Ptyr_pPase"/>
</dbReference>
<dbReference type="EC" id="1.20.4.1" evidence="3"/>